<dbReference type="InterPro" id="IPR009199">
    <property type="entry name" value="PhoPQ-act_pathogen-rel_PqaA"/>
</dbReference>
<keyword evidence="1" id="KW-1133">Transmembrane helix</keyword>
<dbReference type="InterPro" id="IPR022742">
    <property type="entry name" value="Hydrolase_4"/>
</dbReference>
<dbReference type="PANTHER" id="PTHR12277">
    <property type="entry name" value="ALPHA/BETA HYDROLASE DOMAIN-CONTAINING PROTEIN"/>
    <property type="match status" value="1"/>
</dbReference>
<keyword evidence="4" id="KW-1185">Reference proteome</keyword>
<protein>
    <recommendedName>
        <fullName evidence="2">Serine aminopeptidase S33 domain-containing protein</fullName>
    </recommendedName>
</protein>
<comment type="caution">
    <text evidence="3">The sequence shown here is derived from an EMBL/GenBank/DDBJ whole genome shotgun (WGS) entry which is preliminary data.</text>
</comment>
<dbReference type="Pfam" id="PF12146">
    <property type="entry name" value="Hydrolase_4"/>
    <property type="match status" value="1"/>
</dbReference>
<dbReference type="PANTHER" id="PTHR12277:SF79">
    <property type="entry name" value="XAA-PRO DIPEPTIDYL-PEPTIDASE-RELATED"/>
    <property type="match status" value="1"/>
</dbReference>
<organism evidence="3 4">
    <name type="scientific">Candidatus Jidaibacter acanthamoebae</name>
    <dbReference type="NCBI Taxonomy" id="86105"/>
    <lineage>
        <taxon>Bacteria</taxon>
        <taxon>Pseudomonadati</taxon>
        <taxon>Pseudomonadota</taxon>
        <taxon>Alphaproteobacteria</taxon>
        <taxon>Rickettsiales</taxon>
        <taxon>Candidatus Midichloriaceae</taxon>
        <taxon>Candidatus Jidaibacter</taxon>
    </lineage>
</organism>
<evidence type="ECO:0000256" key="1">
    <source>
        <dbReference type="SAM" id="Phobius"/>
    </source>
</evidence>
<reference evidence="3 4" key="1">
    <citation type="submission" date="2014-11" db="EMBL/GenBank/DDBJ databases">
        <title>A Rickettsiales Symbiont of Amoebae With Ancient Features.</title>
        <authorList>
            <person name="Schulz F."/>
            <person name="Martijn J."/>
            <person name="Wascher F."/>
            <person name="Kostanjsek R."/>
            <person name="Ettema T.J."/>
            <person name="Horn M."/>
        </authorList>
    </citation>
    <scope>NUCLEOTIDE SEQUENCE [LARGE SCALE GENOMIC DNA]</scope>
    <source>
        <strain evidence="3 4">UWC36</strain>
    </source>
</reference>
<evidence type="ECO:0000259" key="2">
    <source>
        <dbReference type="Pfam" id="PF12146"/>
    </source>
</evidence>
<keyword evidence="1" id="KW-0472">Membrane</keyword>
<dbReference type="Pfam" id="PF10142">
    <property type="entry name" value="PhoPQ_related"/>
    <property type="match status" value="1"/>
</dbReference>
<feature type="domain" description="Serine aminopeptidase S33" evidence="2">
    <location>
        <begin position="75"/>
        <end position="183"/>
    </location>
</feature>
<dbReference type="SUPFAM" id="SSF53474">
    <property type="entry name" value="alpha/beta-Hydrolases"/>
    <property type="match status" value="1"/>
</dbReference>
<name>A0A0C1QG05_9RICK</name>
<dbReference type="AlphaFoldDB" id="A0A0C1QG05"/>
<dbReference type="Gene3D" id="3.40.50.1820">
    <property type="entry name" value="alpha/beta hydrolase"/>
    <property type="match status" value="1"/>
</dbReference>
<accession>A0A0C1QG05</accession>
<proteinExistence type="predicted"/>
<dbReference type="InterPro" id="IPR029058">
    <property type="entry name" value="AB_hydrolase_fold"/>
</dbReference>
<evidence type="ECO:0000313" key="4">
    <source>
        <dbReference type="Proteomes" id="UP000031258"/>
    </source>
</evidence>
<keyword evidence="1" id="KW-0812">Transmembrane</keyword>
<feature type="transmembrane region" description="Helical" evidence="1">
    <location>
        <begin position="7"/>
        <end position="27"/>
    </location>
</feature>
<dbReference type="STRING" id="86105.NF27_HQ00170"/>
<dbReference type="Proteomes" id="UP000031258">
    <property type="component" value="Unassembled WGS sequence"/>
</dbReference>
<gene>
    <name evidence="3" type="ORF">NF27_HQ00170</name>
</gene>
<evidence type="ECO:0000313" key="3">
    <source>
        <dbReference type="EMBL" id="KIE04479.1"/>
    </source>
</evidence>
<sequence>MMTKKNIFRIIIACMVLYLGVLGYIYLNQRTLLYHPEQEIIGLESYNMPTTEEIFLTTKDGVKIQAWYKKPDMGKEMVIFYHGNSGHIPQRIDKLKELNAMGYGFIIPAWRGFGKSEGFPTEEGILNDAEATIEFIKKEGYDLKKVIVIGESLGTGIATQMAAKHEFKGLLLITPYTTIQDRASEIYFYIPVKYLLKDNFDTINNISKVKVPVIIIHGDNDEIIPHTHSLKIIEKVNEPKKLIIYPGINHTNYDSKTVFTEMRNFFKSLEKDTEVKVDQD</sequence>
<dbReference type="EMBL" id="JSWE01000184">
    <property type="protein sequence ID" value="KIE04479.1"/>
    <property type="molecule type" value="Genomic_DNA"/>
</dbReference>